<dbReference type="AlphaFoldDB" id="A0ABD2UL23"/>
<name>A0ABD2UL23_9SOLN</name>
<dbReference type="PANTHER" id="PTHR15503:SF45">
    <property type="entry name" value="RNA-DIRECTED DNA POLYMERASE HOMOLOG"/>
    <property type="match status" value="1"/>
</dbReference>
<feature type="domain" description="Retrotransposon gag" evidence="3">
    <location>
        <begin position="218"/>
        <end position="311"/>
    </location>
</feature>
<dbReference type="CDD" id="cd00303">
    <property type="entry name" value="retropepsin_like"/>
    <property type="match status" value="1"/>
</dbReference>
<dbReference type="InterPro" id="IPR005162">
    <property type="entry name" value="Retrotrans_gag_dom"/>
</dbReference>
<evidence type="ECO:0000256" key="2">
    <source>
        <dbReference type="SAM" id="MobiDB-lite"/>
    </source>
</evidence>
<dbReference type="PROSITE" id="PS00141">
    <property type="entry name" value="ASP_PROTEASE"/>
    <property type="match status" value="1"/>
</dbReference>
<accession>A0ABD2UL23</accession>
<gene>
    <name evidence="4" type="ORF">AABB24_009770</name>
</gene>
<dbReference type="EMBL" id="JBJKTR010000005">
    <property type="protein sequence ID" value="KAL3369130.1"/>
    <property type="molecule type" value="Genomic_DNA"/>
</dbReference>
<feature type="compositionally biased region" description="Polar residues" evidence="2">
    <location>
        <begin position="40"/>
        <end position="55"/>
    </location>
</feature>
<dbReference type="InterPro" id="IPR001969">
    <property type="entry name" value="Aspartic_peptidase_AS"/>
</dbReference>
<comment type="caution">
    <text evidence="4">The sequence shown here is derived from an EMBL/GenBank/DDBJ whole genome shotgun (WGS) entry which is preliminary data.</text>
</comment>
<feature type="region of interest" description="Disordered" evidence="2">
    <location>
        <begin position="1"/>
        <end position="60"/>
    </location>
</feature>
<keyword evidence="1" id="KW-0175">Coiled coil</keyword>
<reference evidence="4 5" key="1">
    <citation type="submission" date="2024-05" db="EMBL/GenBank/DDBJ databases">
        <title>De novo assembly of an allotetraploid wild potato.</title>
        <authorList>
            <person name="Hosaka A.J."/>
        </authorList>
    </citation>
    <scope>NUCLEOTIDE SEQUENCE [LARGE SCALE GENOMIC DNA]</scope>
    <source>
        <tissue evidence="4">Young leaves</tissue>
    </source>
</reference>
<evidence type="ECO:0000313" key="4">
    <source>
        <dbReference type="EMBL" id="KAL3369130.1"/>
    </source>
</evidence>
<dbReference type="InterPro" id="IPR032567">
    <property type="entry name" value="RTL1-rel"/>
</dbReference>
<keyword evidence="5" id="KW-1185">Reference proteome</keyword>
<organism evidence="4 5">
    <name type="scientific">Solanum stoloniferum</name>
    <dbReference type="NCBI Taxonomy" id="62892"/>
    <lineage>
        <taxon>Eukaryota</taxon>
        <taxon>Viridiplantae</taxon>
        <taxon>Streptophyta</taxon>
        <taxon>Embryophyta</taxon>
        <taxon>Tracheophyta</taxon>
        <taxon>Spermatophyta</taxon>
        <taxon>Magnoliopsida</taxon>
        <taxon>eudicotyledons</taxon>
        <taxon>Gunneridae</taxon>
        <taxon>Pentapetalae</taxon>
        <taxon>asterids</taxon>
        <taxon>lamiids</taxon>
        <taxon>Solanales</taxon>
        <taxon>Solanaceae</taxon>
        <taxon>Solanoideae</taxon>
        <taxon>Solaneae</taxon>
        <taxon>Solanum</taxon>
    </lineage>
</organism>
<evidence type="ECO:0000313" key="5">
    <source>
        <dbReference type="Proteomes" id="UP001627284"/>
    </source>
</evidence>
<evidence type="ECO:0000259" key="3">
    <source>
        <dbReference type="Pfam" id="PF03732"/>
    </source>
</evidence>
<dbReference type="Proteomes" id="UP001627284">
    <property type="component" value="Unassembled WGS sequence"/>
</dbReference>
<dbReference type="Pfam" id="PF03732">
    <property type="entry name" value="Retrotrans_gag"/>
    <property type="match status" value="1"/>
</dbReference>
<dbReference type="Gene3D" id="2.40.70.10">
    <property type="entry name" value="Acid Proteases"/>
    <property type="match status" value="1"/>
</dbReference>
<dbReference type="PANTHER" id="PTHR15503">
    <property type="entry name" value="LDOC1 RELATED"/>
    <property type="match status" value="1"/>
</dbReference>
<dbReference type="InterPro" id="IPR021109">
    <property type="entry name" value="Peptidase_aspartic_dom_sf"/>
</dbReference>
<proteinExistence type="predicted"/>
<feature type="coiled-coil region" evidence="1">
    <location>
        <begin position="107"/>
        <end position="158"/>
    </location>
</feature>
<dbReference type="SUPFAM" id="SSF50630">
    <property type="entry name" value="Acid proteases"/>
    <property type="match status" value="1"/>
</dbReference>
<sequence>MATEGEINAASTTNIRSDGGKKSRKGKKHQKSSEEMLSDPTPSEALTSHPPSTTEASDDELGEEAIDVTAGEEWVARVEVARKVVEILGRRMNMADGKFKTLEDFTLEEIENIRKELERRQRAEFEMKEAITSLECRLMEALSMIETMKAEIKALKEGVAVGGSSSLDRDREARVEAPKPPMIKGVRDAQEVENFLWHLENYFKCNGLKSDESKINTAVLYLSEMAMLWWRRKEAEIGKGTCTINTWEQFREEFKKAFFPNNVIYEAKRKFRELKQTGSIRAYVQEFTTLILQIPNLTDDDMLFHFMDGLQNWARTELERRQVRTIDEAITQAETLTDFRQEKPDRARREEMRGSHDHGGGDRGKGEEQRPHPKKHDTYKSDGKKSGCHGNTEGKIEVANKDGCYICGGPHGYARCPELKSLGAILREWKEKDAQEQGQGEGTTQLGLIGLCGAITKQPEKPRGYGAQYVDLKINGKPACALVDTGAEVNLMTKKAATRLGLSYSSSNAQLRTVNAPPTPVSGVTHGVSITLGEWQDGVHRLDSSSNGNAIT</sequence>
<dbReference type="Pfam" id="PF13975">
    <property type="entry name" value="gag-asp_proteas"/>
    <property type="match status" value="1"/>
</dbReference>
<feature type="region of interest" description="Disordered" evidence="2">
    <location>
        <begin position="334"/>
        <end position="393"/>
    </location>
</feature>
<evidence type="ECO:0000256" key="1">
    <source>
        <dbReference type="SAM" id="Coils"/>
    </source>
</evidence>
<feature type="compositionally biased region" description="Basic and acidic residues" evidence="2">
    <location>
        <begin position="337"/>
        <end position="385"/>
    </location>
</feature>
<protein>
    <recommendedName>
        <fullName evidence="3">Retrotransposon gag domain-containing protein</fullName>
    </recommendedName>
</protein>